<name>A0ABV9GU06_9BACL</name>
<evidence type="ECO:0000256" key="1">
    <source>
        <dbReference type="SAM" id="Phobius"/>
    </source>
</evidence>
<keyword evidence="3" id="KW-1185">Reference proteome</keyword>
<keyword evidence="1" id="KW-0472">Membrane</keyword>
<protein>
    <submittedName>
        <fullName evidence="2">Uncharacterized protein</fullName>
    </submittedName>
</protein>
<accession>A0ABV9GU06</accession>
<dbReference type="EMBL" id="JBHSFW010000016">
    <property type="protein sequence ID" value="MFC4620120.1"/>
    <property type="molecule type" value="Genomic_DNA"/>
</dbReference>
<proteinExistence type="predicted"/>
<gene>
    <name evidence="2" type="ORF">ACFO4N_15510</name>
</gene>
<sequence>MFRYLAGGMAIVLVILIGIQQYTAMIPSIVLQIVLWLTCVLFIIHLVLKARKKRDKSAG</sequence>
<comment type="caution">
    <text evidence="2">The sequence shown here is derived from an EMBL/GenBank/DDBJ whole genome shotgun (WGS) entry which is preliminary data.</text>
</comment>
<dbReference type="Proteomes" id="UP001596022">
    <property type="component" value="Unassembled WGS sequence"/>
</dbReference>
<keyword evidence="1" id="KW-0812">Transmembrane</keyword>
<feature type="transmembrane region" description="Helical" evidence="1">
    <location>
        <begin position="29"/>
        <end position="48"/>
    </location>
</feature>
<dbReference type="RefSeq" id="WP_376847220.1">
    <property type="nucleotide sequence ID" value="NZ_JBHSFW010000016.1"/>
</dbReference>
<evidence type="ECO:0000313" key="2">
    <source>
        <dbReference type="EMBL" id="MFC4620120.1"/>
    </source>
</evidence>
<organism evidence="2 3">
    <name type="scientific">Camelliibacillus cellulosilyticus</name>
    <dbReference type="NCBI Taxonomy" id="2174486"/>
    <lineage>
        <taxon>Bacteria</taxon>
        <taxon>Bacillati</taxon>
        <taxon>Bacillota</taxon>
        <taxon>Bacilli</taxon>
        <taxon>Bacillales</taxon>
        <taxon>Sporolactobacillaceae</taxon>
        <taxon>Camelliibacillus</taxon>
    </lineage>
</organism>
<reference evidence="3" key="1">
    <citation type="journal article" date="2019" name="Int. J. Syst. Evol. Microbiol.">
        <title>The Global Catalogue of Microorganisms (GCM) 10K type strain sequencing project: providing services to taxonomists for standard genome sequencing and annotation.</title>
        <authorList>
            <consortium name="The Broad Institute Genomics Platform"/>
            <consortium name="The Broad Institute Genome Sequencing Center for Infectious Disease"/>
            <person name="Wu L."/>
            <person name="Ma J."/>
        </authorList>
    </citation>
    <scope>NUCLEOTIDE SEQUENCE [LARGE SCALE GENOMIC DNA]</scope>
    <source>
        <strain evidence="3">CGMCC 1.16306</strain>
    </source>
</reference>
<keyword evidence="1" id="KW-1133">Transmembrane helix</keyword>
<feature type="transmembrane region" description="Helical" evidence="1">
    <location>
        <begin position="5"/>
        <end position="23"/>
    </location>
</feature>
<evidence type="ECO:0000313" key="3">
    <source>
        <dbReference type="Proteomes" id="UP001596022"/>
    </source>
</evidence>